<evidence type="ECO:0000313" key="1">
    <source>
        <dbReference type="EMBL" id="CAH3128220.1"/>
    </source>
</evidence>
<name>A0AAU9WWK5_9CNID</name>
<accession>A0AAU9WWK5</accession>
<evidence type="ECO:0000313" key="2">
    <source>
        <dbReference type="Proteomes" id="UP001159428"/>
    </source>
</evidence>
<dbReference type="InterPro" id="IPR013950">
    <property type="entry name" value="Mis14/Nsl1"/>
</dbReference>
<organism evidence="1 2">
    <name type="scientific">Pocillopora meandrina</name>
    <dbReference type="NCBI Taxonomy" id="46732"/>
    <lineage>
        <taxon>Eukaryota</taxon>
        <taxon>Metazoa</taxon>
        <taxon>Cnidaria</taxon>
        <taxon>Anthozoa</taxon>
        <taxon>Hexacorallia</taxon>
        <taxon>Scleractinia</taxon>
        <taxon>Astrocoeniina</taxon>
        <taxon>Pocilloporidae</taxon>
        <taxon>Pocillopora</taxon>
    </lineage>
</organism>
<dbReference type="PANTHER" id="PTHR31749">
    <property type="entry name" value="KINETOCHORE-ASSOCIATED PROTEIN NSL1 HOMOLOG"/>
    <property type="match status" value="1"/>
</dbReference>
<reference evidence="1 2" key="1">
    <citation type="submission" date="2022-05" db="EMBL/GenBank/DDBJ databases">
        <authorList>
            <consortium name="Genoscope - CEA"/>
            <person name="William W."/>
        </authorList>
    </citation>
    <scope>NUCLEOTIDE SEQUENCE [LARGE SCALE GENOMIC DNA]</scope>
</reference>
<dbReference type="GO" id="GO:0000070">
    <property type="term" value="P:mitotic sister chromatid segregation"/>
    <property type="evidence" value="ECO:0007669"/>
    <property type="project" value="InterPro"/>
</dbReference>
<dbReference type="AlphaFoldDB" id="A0AAU9WWK5"/>
<gene>
    <name evidence="1" type="ORF">PMEA_00013373</name>
</gene>
<protein>
    <submittedName>
        <fullName evidence="1">Uncharacterized protein</fullName>
    </submittedName>
</protein>
<comment type="caution">
    <text evidence="1">The sequence shown here is derived from an EMBL/GenBank/DDBJ whole genome shotgun (WGS) entry which is preliminary data.</text>
</comment>
<dbReference type="EMBL" id="CALNXJ010000023">
    <property type="protein sequence ID" value="CAH3128220.1"/>
    <property type="molecule type" value="Genomic_DNA"/>
</dbReference>
<sequence>MRSLKSAKKTKMADDGRVSVNSKQTVLRIHDKIKKEVHEIASKKSWNAQQKEEFERKLLELYKESVEETIKENVTIGGQAWDNVGESEASSSSLLQEEVEPLNRDRITEVLQICSELDDMIRDTTQKRKKYPQQIVEGVGNILQSHKEFLENYQPMIKSNLLSGGSNVITPDLEECIQRLQGAASDVMQLSKSFPELHSKAERLQQAVHSRQAMQECETDGVLFALENKNETLNSSSTEPTVLQDDESTEKLKMVDFLWWGGERRRSRPPVRFDASQNTYGP</sequence>
<dbReference type="Proteomes" id="UP001159428">
    <property type="component" value="Unassembled WGS sequence"/>
</dbReference>
<proteinExistence type="predicted"/>
<dbReference type="PANTHER" id="PTHR31749:SF3">
    <property type="entry name" value="KINETOCHORE-ASSOCIATED PROTEIN NSL1 HOMOLOG"/>
    <property type="match status" value="1"/>
</dbReference>
<dbReference type="GO" id="GO:0000444">
    <property type="term" value="C:MIS12/MIND type complex"/>
    <property type="evidence" value="ECO:0007669"/>
    <property type="project" value="TreeGrafter"/>
</dbReference>
<dbReference type="Pfam" id="PF08641">
    <property type="entry name" value="Mis14"/>
    <property type="match status" value="1"/>
</dbReference>
<keyword evidence="2" id="KW-1185">Reference proteome</keyword>